<proteinExistence type="predicted"/>
<dbReference type="EMBL" id="OZ035824">
    <property type="protein sequence ID" value="CAL1593343.1"/>
    <property type="molecule type" value="Genomic_DNA"/>
</dbReference>
<accession>A0AAV2KXD5</accession>
<keyword evidence="2" id="KW-0732">Signal</keyword>
<name>A0AAV2KXD5_KNICA</name>
<protein>
    <submittedName>
        <fullName evidence="3">Uncharacterized protein</fullName>
    </submittedName>
</protein>
<evidence type="ECO:0000256" key="1">
    <source>
        <dbReference type="SAM" id="MobiDB-lite"/>
    </source>
</evidence>
<organism evidence="3 4">
    <name type="scientific">Knipowitschia caucasica</name>
    <name type="common">Caucasian dwarf goby</name>
    <name type="synonym">Pomatoschistus caucasicus</name>
    <dbReference type="NCBI Taxonomy" id="637954"/>
    <lineage>
        <taxon>Eukaryota</taxon>
        <taxon>Metazoa</taxon>
        <taxon>Chordata</taxon>
        <taxon>Craniata</taxon>
        <taxon>Vertebrata</taxon>
        <taxon>Euteleostomi</taxon>
        <taxon>Actinopterygii</taxon>
        <taxon>Neopterygii</taxon>
        <taxon>Teleostei</taxon>
        <taxon>Neoteleostei</taxon>
        <taxon>Acanthomorphata</taxon>
        <taxon>Gobiaria</taxon>
        <taxon>Gobiiformes</taxon>
        <taxon>Gobioidei</taxon>
        <taxon>Gobiidae</taxon>
        <taxon>Gobiinae</taxon>
        <taxon>Knipowitschia</taxon>
    </lineage>
</organism>
<feature type="signal peptide" evidence="2">
    <location>
        <begin position="1"/>
        <end position="26"/>
    </location>
</feature>
<feature type="compositionally biased region" description="Basic and acidic residues" evidence="1">
    <location>
        <begin position="118"/>
        <end position="143"/>
    </location>
</feature>
<keyword evidence="4" id="KW-1185">Reference proteome</keyword>
<dbReference type="AlphaFoldDB" id="A0AAV2KXD5"/>
<evidence type="ECO:0000313" key="3">
    <source>
        <dbReference type="EMBL" id="CAL1593343.1"/>
    </source>
</evidence>
<feature type="compositionally biased region" description="Basic and acidic residues" evidence="1">
    <location>
        <begin position="53"/>
        <end position="69"/>
    </location>
</feature>
<gene>
    <name evidence="3" type="ORF">KC01_LOCUS22461</name>
</gene>
<evidence type="ECO:0000313" key="4">
    <source>
        <dbReference type="Proteomes" id="UP001497482"/>
    </source>
</evidence>
<reference evidence="3 4" key="1">
    <citation type="submission" date="2024-04" db="EMBL/GenBank/DDBJ databases">
        <authorList>
            <person name="Waldvogel A.-M."/>
            <person name="Schoenle A."/>
        </authorList>
    </citation>
    <scope>NUCLEOTIDE SEQUENCE [LARGE SCALE GENOMIC DNA]</scope>
</reference>
<dbReference type="Proteomes" id="UP001497482">
    <property type="component" value="Chromosome 2"/>
</dbReference>
<feature type="chain" id="PRO_5043640438" evidence="2">
    <location>
        <begin position="27"/>
        <end position="143"/>
    </location>
</feature>
<evidence type="ECO:0000256" key="2">
    <source>
        <dbReference type="SAM" id="SignalP"/>
    </source>
</evidence>
<sequence>MFGVCGNNPIVKWLSLLLVHARRDWALPLYQVELAPSIVPRLSCVGFFTQRQKADQQQRKLTNGRREGRVGQTGGDAGAQRGAPVSGELRGSVGHTSLVAQRKFRKKQKIQQQTLRRSQQEHDIAMRKRGVEGEEERKERDPN</sequence>
<feature type="region of interest" description="Disordered" evidence="1">
    <location>
        <begin position="53"/>
        <end position="143"/>
    </location>
</feature>